<dbReference type="NCBIfam" id="TIGR01891">
    <property type="entry name" value="amidohydrolases"/>
    <property type="match status" value="1"/>
</dbReference>
<dbReference type="Gene3D" id="3.30.70.360">
    <property type="match status" value="1"/>
</dbReference>
<dbReference type="PIRSF" id="PIRSF037226">
    <property type="entry name" value="Amidohydrolase_ACY1L2_prd"/>
    <property type="match status" value="1"/>
</dbReference>
<dbReference type="SUPFAM" id="SSF53187">
    <property type="entry name" value="Zn-dependent exopeptidases"/>
    <property type="match status" value="1"/>
</dbReference>
<dbReference type="GO" id="GO:0005737">
    <property type="term" value="C:cytoplasm"/>
    <property type="evidence" value="ECO:0007669"/>
    <property type="project" value="TreeGrafter"/>
</dbReference>
<evidence type="ECO:0000256" key="1">
    <source>
        <dbReference type="PIRNR" id="PIRNR037226"/>
    </source>
</evidence>
<keyword evidence="4" id="KW-1185">Reference proteome</keyword>
<dbReference type="EMBL" id="CP058559">
    <property type="protein sequence ID" value="QNO13814.1"/>
    <property type="molecule type" value="Genomic_DNA"/>
</dbReference>
<protein>
    <recommendedName>
        <fullName evidence="1">Peptidase M20 domain-containing protein 2</fullName>
    </recommendedName>
</protein>
<dbReference type="InterPro" id="IPR052030">
    <property type="entry name" value="Peptidase_M20/M20A_hydrolases"/>
</dbReference>
<evidence type="ECO:0000259" key="2">
    <source>
        <dbReference type="Pfam" id="PF07687"/>
    </source>
</evidence>
<sequence length="384" mass="41630">MRDHILKFLDDSKEEYYSISKYIWDNPELGHKEIKGSQALIKKLKEEDFAIEEGIASMKTAFRATYKGKSHGPTIALLAEYDALPELGHGCGHNLIGVSAVMAGVALKEVVDSLGGAILVIGTPAEETDGGKVAMVEQGVFNTIDAALMVHPAQAYESSGSSMAMEALQFDFYGKPAHGAASPHKGINALDALVNMYVAISTLRQQLPSDVRIHGIISKGGDAANIIPDHTQGQFYVRAMKKEQLKVVIEKVKKCAHGAAMVTGCTVEIKNYEESYDDMVTNEYISDLYDNNLIKLGVNPKDIHKGSDHGSLDMGNVSHVVPAIHPFVKICSSDIAGHTKEFSAAAGTKEGFEQMLIGIKAMALTAYDLFTNPEKLNDTKFLKK</sequence>
<dbReference type="Pfam" id="PF01546">
    <property type="entry name" value="Peptidase_M20"/>
    <property type="match status" value="1"/>
</dbReference>
<dbReference type="KEGG" id="acae:HYG86_03065"/>
<accession>A0A7G9W552</accession>
<dbReference type="InterPro" id="IPR036264">
    <property type="entry name" value="Bact_exopeptidase_dim_dom"/>
</dbReference>
<dbReference type="InterPro" id="IPR002933">
    <property type="entry name" value="Peptidase_M20"/>
</dbReference>
<evidence type="ECO:0000313" key="4">
    <source>
        <dbReference type="Proteomes" id="UP000516160"/>
    </source>
</evidence>
<dbReference type="InterPro" id="IPR017144">
    <property type="entry name" value="Xaa-Arg_dipeptidase"/>
</dbReference>
<evidence type="ECO:0000313" key="3">
    <source>
        <dbReference type="EMBL" id="QNO13814.1"/>
    </source>
</evidence>
<comment type="similarity">
    <text evidence="1">Belongs to the peptidase M20A family.</text>
</comment>
<dbReference type="PANTHER" id="PTHR30575:SF0">
    <property type="entry name" value="XAA-ARG DIPEPTIDASE"/>
    <property type="match status" value="1"/>
</dbReference>
<dbReference type="Proteomes" id="UP000516160">
    <property type="component" value="Chromosome"/>
</dbReference>
<dbReference type="InterPro" id="IPR017439">
    <property type="entry name" value="Amidohydrolase"/>
</dbReference>
<dbReference type="InterPro" id="IPR011650">
    <property type="entry name" value="Peptidase_M20_dimer"/>
</dbReference>
<dbReference type="PANTHER" id="PTHR30575">
    <property type="entry name" value="PEPTIDASE M20"/>
    <property type="match status" value="1"/>
</dbReference>
<dbReference type="CDD" id="cd05672">
    <property type="entry name" value="M20_ACY1L2-like"/>
    <property type="match status" value="1"/>
</dbReference>
<dbReference type="FunFam" id="3.30.70.360:FF:000004">
    <property type="entry name" value="Peptidase M20 domain-containing protein 2"/>
    <property type="match status" value="1"/>
</dbReference>
<proteinExistence type="inferred from homology"/>
<dbReference type="GO" id="GO:0046657">
    <property type="term" value="P:folic acid catabolic process"/>
    <property type="evidence" value="ECO:0007669"/>
    <property type="project" value="TreeGrafter"/>
</dbReference>
<dbReference type="RefSeq" id="WP_213167479.1">
    <property type="nucleotide sequence ID" value="NZ_CP058559.1"/>
</dbReference>
<organism evidence="3 4">
    <name type="scientific">Alkalicella caledoniensis</name>
    <dbReference type="NCBI Taxonomy" id="2731377"/>
    <lineage>
        <taxon>Bacteria</taxon>
        <taxon>Bacillati</taxon>
        <taxon>Bacillota</taxon>
        <taxon>Clostridia</taxon>
        <taxon>Eubacteriales</taxon>
        <taxon>Proteinivoracaceae</taxon>
        <taxon>Alkalicella</taxon>
    </lineage>
</organism>
<gene>
    <name evidence="3" type="ORF">HYG86_03065</name>
</gene>
<dbReference type="Gene3D" id="3.40.630.10">
    <property type="entry name" value="Zn peptidases"/>
    <property type="match status" value="1"/>
</dbReference>
<dbReference type="Pfam" id="PF07687">
    <property type="entry name" value="M20_dimer"/>
    <property type="match status" value="1"/>
</dbReference>
<dbReference type="GO" id="GO:0016805">
    <property type="term" value="F:dipeptidase activity"/>
    <property type="evidence" value="ECO:0007669"/>
    <property type="project" value="InterPro"/>
</dbReference>
<dbReference type="AlphaFoldDB" id="A0A7G9W552"/>
<feature type="domain" description="Peptidase M20 dimerisation" evidence="2">
    <location>
        <begin position="170"/>
        <end position="256"/>
    </location>
</feature>
<dbReference type="SUPFAM" id="SSF55031">
    <property type="entry name" value="Bacterial exopeptidase dimerisation domain"/>
    <property type="match status" value="1"/>
</dbReference>
<reference evidence="3 4" key="1">
    <citation type="submission" date="2020-07" db="EMBL/GenBank/DDBJ databases">
        <title>Alkalicella. sp. LB2 genome.</title>
        <authorList>
            <person name="Postec A."/>
            <person name="Quemeneur M."/>
        </authorList>
    </citation>
    <scope>NUCLEOTIDE SEQUENCE [LARGE SCALE GENOMIC DNA]</scope>
    <source>
        <strain evidence="3 4">LB2</strain>
    </source>
</reference>
<name>A0A7G9W552_ALKCA</name>
<dbReference type="GO" id="GO:0071713">
    <property type="term" value="F:para-aminobenzoyl-glutamate hydrolase activity"/>
    <property type="evidence" value="ECO:0007669"/>
    <property type="project" value="TreeGrafter"/>
</dbReference>